<proteinExistence type="predicted"/>
<protein>
    <submittedName>
        <fullName evidence="2">Uncharacterized protein</fullName>
    </submittedName>
</protein>
<evidence type="ECO:0000313" key="3">
    <source>
        <dbReference type="Proteomes" id="UP001283361"/>
    </source>
</evidence>
<feature type="compositionally biased region" description="Basic and acidic residues" evidence="1">
    <location>
        <begin position="1"/>
        <end position="17"/>
    </location>
</feature>
<keyword evidence="3" id="KW-1185">Reference proteome</keyword>
<feature type="compositionally biased region" description="Polar residues" evidence="1">
    <location>
        <begin position="173"/>
        <end position="185"/>
    </location>
</feature>
<evidence type="ECO:0000313" key="2">
    <source>
        <dbReference type="EMBL" id="KAK3756789.1"/>
    </source>
</evidence>
<accession>A0AAE0YT61</accession>
<sequence>MENCREPRKTKENHKEPQGMVVGPALSNPTNFSPCPTKATARCEFPQDSRRGFPQDGRRGFPKDGRRGTYRTPISRLSTEIKMADVVHTVHRYRDYPRRSRWPTWYIPYIDIETIRGDQDGRRGTYRTSISRLSTEIKMADTKTILTAESSMTATSRSVALKSKFDSGETHSQHQQVGRSVRGETNTSRLEVLSEQVGRSVRGETNTSRLEVLTEVRPILNTSRLEVLSEVRPTPAGWKFCQK</sequence>
<comment type="caution">
    <text evidence="2">The sequence shown here is derived from an EMBL/GenBank/DDBJ whole genome shotgun (WGS) entry which is preliminary data.</text>
</comment>
<organism evidence="2 3">
    <name type="scientific">Elysia crispata</name>
    <name type="common">lettuce slug</name>
    <dbReference type="NCBI Taxonomy" id="231223"/>
    <lineage>
        <taxon>Eukaryota</taxon>
        <taxon>Metazoa</taxon>
        <taxon>Spiralia</taxon>
        <taxon>Lophotrochozoa</taxon>
        <taxon>Mollusca</taxon>
        <taxon>Gastropoda</taxon>
        <taxon>Heterobranchia</taxon>
        <taxon>Euthyneura</taxon>
        <taxon>Panpulmonata</taxon>
        <taxon>Sacoglossa</taxon>
        <taxon>Placobranchoidea</taxon>
        <taxon>Plakobranchidae</taxon>
        <taxon>Elysia</taxon>
    </lineage>
</organism>
<evidence type="ECO:0000256" key="1">
    <source>
        <dbReference type="SAM" id="MobiDB-lite"/>
    </source>
</evidence>
<feature type="region of interest" description="Disordered" evidence="1">
    <location>
        <begin position="164"/>
        <end position="185"/>
    </location>
</feature>
<gene>
    <name evidence="2" type="ORF">RRG08_003907</name>
</gene>
<dbReference type="EMBL" id="JAWDGP010005470">
    <property type="protein sequence ID" value="KAK3756789.1"/>
    <property type="molecule type" value="Genomic_DNA"/>
</dbReference>
<feature type="region of interest" description="Disordered" evidence="1">
    <location>
        <begin position="1"/>
        <end position="71"/>
    </location>
</feature>
<dbReference type="AlphaFoldDB" id="A0AAE0YT61"/>
<reference evidence="2" key="1">
    <citation type="journal article" date="2023" name="G3 (Bethesda)">
        <title>A reference genome for the long-term kleptoplast-retaining sea slug Elysia crispata morphotype clarki.</title>
        <authorList>
            <person name="Eastman K.E."/>
            <person name="Pendleton A.L."/>
            <person name="Shaikh M.A."/>
            <person name="Suttiyut T."/>
            <person name="Ogas R."/>
            <person name="Tomko P."/>
            <person name="Gavelis G."/>
            <person name="Widhalm J.R."/>
            <person name="Wisecaver J.H."/>
        </authorList>
    </citation>
    <scope>NUCLEOTIDE SEQUENCE</scope>
    <source>
        <strain evidence="2">ECLA1</strain>
    </source>
</reference>
<dbReference type="Proteomes" id="UP001283361">
    <property type="component" value="Unassembled WGS sequence"/>
</dbReference>
<name>A0AAE0YT61_9GAST</name>
<feature type="compositionally biased region" description="Basic and acidic residues" evidence="1">
    <location>
        <begin position="45"/>
        <end position="67"/>
    </location>
</feature>